<feature type="domain" description="PepSY" evidence="2">
    <location>
        <begin position="79"/>
        <end position="132"/>
    </location>
</feature>
<feature type="transmembrane region" description="Helical" evidence="1">
    <location>
        <begin position="382"/>
        <end position="402"/>
    </location>
</feature>
<sequence length="466" mass="52324">MEALKLNEVPEKHKEKEGKSDKASIYRIVWRWHFYAGLIFSPFLIILAFSGAVYLFKPQIESFLYQDLYYVKESHSSVIPPSEQINRVKEEYPEGIVNSYKTYDDPLRTSEISISSEGQSLSVFVDPYTGSINGSLQSEKKFTEIFKKLHSELIIGGTFANRLVELAACWCVILLITGLYIWWPRNKASIWGTVLPRFNKKGRIFWRDMHAVPAFWLSIFVLILIATGLPWSGVMGEQINRFATATNTGTPPFAYSWDAKPESIIRTRDVAQDGPWATENLAVPSSKTNSNSTISLEDVTYIAGNNKVEKPYTISMPQSEKGVYTITTSHTKPGDNATLNIDQYSGAVLTDVRFNDYGITAKAITVGIALHEGRLFGLANQIIGLIVCMGLIGVVISSYIMWKKRKPSGKLGAPSKVHDKKLTRTVFFIMLALGIVMPLVGISIILVFLLDRFVIPKFKPLRGWMN</sequence>
<evidence type="ECO:0000259" key="2">
    <source>
        <dbReference type="Pfam" id="PF03413"/>
    </source>
</evidence>
<reference evidence="3 4" key="1">
    <citation type="submission" date="2020-08" db="EMBL/GenBank/DDBJ databases">
        <title>Genomic Encyclopedia of Type Strains, Phase IV (KMG-IV): sequencing the most valuable type-strain genomes for metagenomic binning, comparative biology and taxonomic classification.</title>
        <authorList>
            <person name="Goeker M."/>
        </authorList>
    </citation>
    <scope>NUCLEOTIDE SEQUENCE [LARGE SCALE GENOMIC DNA]</scope>
    <source>
        <strain evidence="3 4">DSM 105481</strain>
    </source>
</reference>
<feature type="transmembrane region" description="Helical" evidence="1">
    <location>
        <begin position="163"/>
        <end position="183"/>
    </location>
</feature>
<name>A0ABR6CPR5_9BACI</name>
<evidence type="ECO:0000256" key="1">
    <source>
        <dbReference type="SAM" id="Phobius"/>
    </source>
</evidence>
<accession>A0ABR6CPR5</accession>
<feature type="transmembrane region" description="Helical" evidence="1">
    <location>
        <begin position="422"/>
        <end position="450"/>
    </location>
</feature>
<keyword evidence="1" id="KW-0812">Transmembrane</keyword>
<evidence type="ECO:0000313" key="4">
    <source>
        <dbReference type="Proteomes" id="UP000626697"/>
    </source>
</evidence>
<dbReference type="PANTHER" id="PTHR34219:SF1">
    <property type="entry name" value="PEPSY DOMAIN-CONTAINING PROTEIN"/>
    <property type="match status" value="1"/>
</dbReference>
<keyword evidence="4" id="KW-1185">Reference proteome</keyword>
<feature type="domain" description="PepSY" evidence="2">
    <location>
        <begin position="294"/>
        <end position="349"/>
    </location>
</feature>
<dbReference type="Proteomes" id="UP000626697">
    <property type="component" value="Unassembled WGS sequence"/>
</dbReference>
<comment type="caution">
    <text evidence="3">The sequence shown here is derived from an EMBL/GenBank/DDBJ whole genome shotgun (WGS) entry which is preliminary data.</text>
</comment>
<feature type="transmembrane region" description="Helical" evidence="1">
    <location>
        <begin position="32"/>
        <end position="56"/>
    </location>
</feature>
<protein>
    <submittedName>
        <fullName evidence="3">Iron-regulated membrane protein</fullName>
    </submittedName>
</protein>
<keyword evidence="1" id="KW-0472">Membrane</keyword>
<gene>
    <name evidence="3" type="ORF">HNP81_001850</name>
</gene>
<dbReference type="EMBL" id="JACJHX010000004">
    <property type="protein sequence ID" value="MBA9026565.1"/>
    <property type="molecule type" value="Genomic_DNA"/>
</dbReference>
<keyword evidence="1" id="KW-1133">Transmembrane helix</keyword>
<dbReference type="InterPro" id="IPR025711">
    <property type="entry name" value="PepSY"/>
</dbReference>
<dbReference type="Pfam" id="PF03413">
    <property type="entry name" value="PepSY"/>
    <property type="match status" value="2"/>
</dbReference>
<proteinExistence type="predicted"/>
<dbReference type="InterPro" id="IPR005625">
    <property type="entry name" value="PepSY-ass_TM"/>
</dbReference>
<feature type="transmembrane region" description="Helical" evidence="1">
    <location>
        <begin position="214"/>
        <end position="234"/>
    </location>
</feature>
<evidence type="ECO:0000313" key="3">
    <source>
        <dbReference type="EMBL" id="MBA9026565.1"/>
    </source>
</evidence>
<dbReference type="PANTHER" id="PTHR34219">
    <property type="entry name" value="IRON-REGULATED INNER MEMBRANE PROTEIN-RELATED"/>
    <property type="match status" value="1"/>
</dbReference>
<dbReference type="Pfam" id="PF03929">
    <property type="entry name" value="PepSY_TM"/>
    <property type="match status" value="1"/>
</dbReference>
<organism evidence="3 4">
    <name type="scientific">Peribacillus huizhouensis</name>
    <dbReference type="NCBI Taxonomy" id="1501239"/>
    <lineage>
        <taxon>Bacteria</taxon>
        <taxon>Bacillati</taxon>
        <taxon>Bacillota</taxon>
        <taxon>Bacilli</taxon>
        <taxon>Bacillales</taxon>
        <taxon>Bacillaceae</taxon>
        <taxon>Peribacillus</taxon>
    </lineage>
</organism>
<dbReference type="RefSeq" id="WP_182502374.1">
    <property type="nucleotide sequence ID" value="NZ_JACJHX010000004.1"/>
</dbReference>